<dbReference type="AlphaFoldDB" id="A0A1T4SP49"/>
<feature type="region of interest" description="Disordered" evidence="1">
    <location>
        <begin position="130"/>
        <end position="177"/>
    </location>
</feature>
<dbReference type="STRING" id="634771.SAMN04488128_103216"/>
<accession>A0A1T4SP49</accession>
<evidence type="ECO:0000256" key="1">
    <source>
        <dbReference type="SAM" id="MobiDB-lite"/>
    </source>
</evidence>
<feature type="domain" description="Lin1244/Lin1753-like N-terminal" evidence="2">
    <location>
        <begin position="10"/>
        <end position="103"/>
    </location>
</feature>
<sequence length="306" mass="34184">MANNKTGFIYYSVETDRYQDIRIKRLKKECGCAGLATYDYLLCEIYRVKGCFLEWDDSTVFDVADYLGLKENTVREIVNYCCSVGLFNKELLASGNVLTSASIQSRFIDWSKKAKRANVTIPEKARILPEESPNLPEESGKLQEECKQSKVKESKVKKRRDYAPAEFPEGSDSGTNSTFCRGAPRAENFHPAPPHAGPRLEDVKRYFRGAGGTEEMAEKFYNKWDSTGWIYNGSKIVRWAGLANTFIVNYREIEERDGRKTTTTGNKPPSGGTKAFNGKNGGFEIIAGQLKDELSSGGTAGDPNEI</sequence>
<dbReference type="OrthoDB" id="1442826at2"/>
<name>A0A1T4SP49_9BACT</name>
<organism evidence="3 4">
    <name type="scientific">Chitinophaga eiseniae</name>
    <dbReference type="NCBI Taxonomy" id="634771"/>
    <lineage>
        <taxon>Bacteria</taxon>
        <taxon>Pseudomonadati</taxon>
        <taxon>Bacteroidota</taxon>
        <taxon>Chitinophagia</taxon>
        <taxon>Chitinophagales</taxon>
        <taxon>Chitinophagaceae</taxon>
        <taxon>Chitinophaga</taxon>
    </lineage>
</organism>
<proteinExistence type="predicted"/>
<dbReference type="Proteomes" id="UP000190367">
    <property type="component" value="Unassembled WGS sequence"/>
</dbReference>
<reference evidence="4" key="1">
    <citation type="submission" date="2017-02" db="EMBL/GenBank/DDBJ databases">
        <authorList>
            <person name="Varghese N."/>
            <person name="Submissions S."/>
        </authorList>
    </citation>
    <scope>NUCLEOTIDE SEQUENCE [LARGE SCALE GENOMIC DNA]</scope>
    <source>
        <strain evidence="4">DSM 22224</strain>
    </source>
</reference>
<dbReference type="Pfam" id="PF14297">
    <property type="entry name" value="Lin1244_N"/>
    <property type="match status" value="1"/>
</dbReference>
<dbReference type="EMBL" id="FUWZ01000003">
    <property type="protein sequence ID" value="SKA30074.1"/>
    <property type="molecule type" value="Genomic_DNA"/>
</dbReference>
<evidence type="ECO:0000313" key="3">
    <source>
        <dbReference type="EMBL" id="SKA30074.1"/>
    </source>
</evidence>
<evidence type="ECO:0000259" key="2">
    <source>
        <dbReference type="Pfam" id="PF14297"/>
    </source>
</evidence>
<dbReference type="RefSeq" id="WP_078670582.1">
    <property type="nucleotide sequence ID" value="NZ_FUWZ01000003.1"/>
</dbReference>
<dbReference type="PANTHER" id="PTHR39196:SF1">
    <property type="entry name" value="PRIMOSOME, DNAD SUBUNIT"/>
    <property type="match status" value="1"/>
</dbReference>
<dbReference type="PANTHER" id="PTHR39196">
    <property type="entry name" value="PRIMOSOME, DNAD SUBUNIT"/>
    <property type="match status" value="1"/>
</dbReference>
<evidence type="ECO:0000313" key="4">
    <source>
        <dbReference type="Proteomes" id="UP000190367"/>
    </source>
</evidence>
<feature type="region of interest" description="Disordered" evidence="1">
    <location>
        <begin position="257"/>
        <end position="280"/>
    </location>
</feature>
<feature type="compositionally biased region" description="Basic and acidic residues" evidence="1">
    <location>
        <begin position="138"/>
        <end position="154"/>
    </location>
</feature>
<dbReference type="InterPro" id="IPR025400">
    <property type="entry name" value="Lin1244/Lin1753-like_N"/>
</dbReference>
<keyword evidence="4" id="KW-1185">Reference proteome</keyword>
<protein>
    <recommendedName>
        <fullName evidence="2">Lin1244/Lin1753-like N-terminal domain-containing protein</fullName>
    </recommendedName>
</protein>
<gene>
    <name evidence="3" type="ORF">SAMN04488128_103216</name>
</gene>